<gene>
    <name evidence="15" type="ORF">ACFOOT_15110</name>
</gene>
<evidence type="ECO:0000256" key="7">
    <source>
        <dbReference type="ARBA" id="ARBA00022741"/>
    </source>
</evidence>
<keyword evidence="12 13" id="KW-0472">Membrane</keyword>
<evidence type="ECO:0000256" key="1">
    <source>
        <dbReference type="ARBA" id="ARBA00000085"/>
    </source>
</evidence>
<dbReference type="Pfam" id="PF00512">
    <property type="entry name" value="HisKA"/>
    <property type="match status" value="1"/>
</dbReference>
<dbReference type="InterPro" id="IPR036890">
    <property type="entry name" value="HATPase_C_sf"/>
</dbReference>
<evidence type="ECO:0000256" key="5">
    <source>
        <dbReference type="ARBA" id="ARBA00022679"/>
    </source>
</evidence>
<dbReference type="Pfam" id="PF13493">
    <property type="entry name" value="DUF4118"/>
    <property type="match status" value="1"/>
</dbReference>
<dbReference type="PANTHER" id="PTHR45569:SF1">
    <property type="entry name" value="SENSOR PROTEIN KDPD"/>
    <property type="match status" value="1"/>
</dbReference>
<keyword evidence="5" id="KW-0808">Transferase</keyword>
<protein>
    <recommendedName>
        <fullName evidence="3">histidine kinase</fullName>
        <ecNumber evidence="3">2.7.13.3</ecNumber>
    </recommendedName>
</protein>
<dbReference type="InterPro" id="IPR005467">
    <property type="entry name" value="His_kinase_dom"/>
</dbReference>
<dbReference type="Gene3D" id="1.20.120.620">
    <property type="entry name" value="Backbone structure of the membrane domain of e. Coli histidine kinase receptor kdpd"/>
    <property type="match status" value="1"/>
</dbReference>
<dbReference type="InterPro" id="IPR029016">
    <property type="entry name" value="GAF-like_dom_sf"/>
</dbReference>
<dbReference type="RefSeq" id="WP_229815123.1">
    <property type="nucleotide sequence ID" value="NZ_BMZP01000004.1"/>
</dbReference>
<evidence type="ECO:0000256" key="4">
    <source>
        <dbReference type="ARBA" id="ARBA00022553"/>
    </source>
</evidence>
<dbReference type="EC" id="2.7.13.3" evidence="3"/>
<feature type="transmembrane region" description="Helical" evidence="13">
    <location>
        <begin position="55"/>
        <end position="80"/>
    </location>
</feature>
<dbReference type="SUPFAM" id="SSF47384">
    <property type="entry name" value="Homodimeric domain of signal transducing histidine kinase"/>
    <property type="match status" value="1"/>
</dbReference>
<evidence type="ECO:0000313" key="15">
    <source>
        <dbReference type="EMBL" id="MFC3672751.1"/>
    </source>
</evidence>
<name>A0ABV7V7W3_9SPHN</name>
<keyword evidence="7" id="KW-0547">Nucleotide-binding</keyword>
<evidence type="ECO:0000256" key="9">
    <source>
        <dbReference type="ARBA" id="ARBA00022840"/>
    </source>
</evidence>
<dbReference type="InterPro" id="IPR003661">
    <property type="entry name" value="HisK_dim/P_dom"/>
</dbReference>
<dbReference type="PROSITE" id="PS50109">
    <property type="entry name" value="HIS_KIN"/>
    <property type="match status" value="1"/>
</dbReference>
<dbReference type="Gene3D" id="1.10.287.130">
    <property type="match status" value="1"/>
</dbReference>
<dbReference type="PRINTS" id="PR00344">
    <property type="entry name" value="BCTRLSENSOR"/>
</dbReference>
<evidence type="ECO:0000256" key="10">
    <source>
        <dbReference type="ARBA" id="ARBA00022989"/>
    </source>
</evidence>
<keyword evidence="4" id="KW-0597">Phosphoprotein</keyword>
<comment type="caution">
    <text evidence="15">The sequence shown here is derived from an EMBL/GenBank/DDBJ whole genome shotgun (WGS) entry which is preliminary data.</text>
</comment>
<evidence type="ECO:0000256" key="6">
    <source>
        <dbReference type="ARBA" id="ARBA00022692"/>
    </source>
</evidence>
<dbReference type="InterPro" id="IPR052023">
    <property type="entry name" value="Histidine_kinase_KdpD"/>
</dbReference>
<feature type="transmembrane region" description="Helical" evidence="13">
    <location>
        <begin position="20"/>
        <end position="43"/>
    </location>
</feature>
<keyword evidence="10 13" id="KW-1133">Transmembrane helix</keyword>
<evidence type="ECO:0000313" key="16">
    <source>
        <dbReference type="Proteomes" id="UP001595683"/>
    </source>
</evidence>
<dbReference type="InterPro" id="IPR036097">
    <property type="entry name" value="HisK_dim/P_sf"/>
</dbReference>
<keyword evidence="9" id="KW-0067">ATP-binding</keyword>
<dbReference type="InterPro" id="IPR004358">
    <property type="entry name" value="Sig_transdc_His_kin-like_C"/>
</dbReference>
<feature type="domain" description="Histidine kinase" evidence="14">
    <location>
        <begin position="296"/>
        <end position="506"/>
    </location>
</feature>
<evidence type="ECO:0000256" key="11">
    <source>
        <dbReference type="ARBA" id="ARBA00023012"/>
    </source>
</evidence>
<dbReference type="SUPFAM" id="SSF55874">
    <property type="entry name" value="ATPase domain of HSP90 chaperone/DNA topoisomerase II/histidine kinase"/>
    <property type="match status" value="1"/>
</dbReference>
<dbReference type="Gene3D" id="3.30.450.40">
    <property type="match status" value="1"/>
</dbReference>
<organism evidence="15 16">
    <name type="scientific">Novosphingobium pokkalii</name>
    <dbReference type="NCBI Taxonomy" id="1770194"/>
    <lineage>
        <taxon>Bacteria</taxon>
        <taxon>Pseudomonadati</taxon>
        <taxon>Pseudomonadota</taxon>
        <taxon>Alphaproteobacteria</taxon>
        <taxon>Sphingomonadales</taxon>
        <taxon>Sphingomonadaceae</taxon>
        <taxon>Novosphingobium</taxon>
    </lineage>
</organism>
<keyword evidence="8" id="KW-0418">Kinase</keyword>
<evidence type="ECO:0000256" key="13">
    <source>
        <dbReference type="SAM" id="Phobius"/>
    </source>
</evidence>
<dbReference type="Gene3D" id="3.30.565.10">
    <property type="entry name" value="Histidine kinase-like ATPase, C-terminal domain"/>
    <property type="match status" value="1"/>
</dbReference>
<evidence type="ECO:0000259" key="14">
    <source>
        <dbReference type="PROSITE" id="PS50109"/>
    </source>
</evidence>
<keyword evidence="16" id="KW-1185">Reference proteome</keyword>
<sequence length="514" mass="53311">MTLAHAHSIAPAPGADQGGGLAAGLLAMVALVGLATLLGLTLLARGDLADIGLLYLVPVMFAAIRLGLRPGLAAGALSSLSYNYFFIPPRFTLAVADPSHLITLVILLGVALVGSQMAARLRQQAMLAQAQAGRDALLAGFAGRLMGVTRRDALWAMLAQEVARLFGVRVLVAVPDAQGVVELVTARPAQDRLDLLEAAAAQWCLDSGRSAGPGGQVPTASEWLFMPVPGTQGPLAVVGVGNPDADLPLHGAQAPLLESLLAQAGLALARITLEEEKLALGRVQERERLRSALLSSIGHDLRTPLTTVLGTLRALRPLSPAQTVALASARSEAERLDRFVANLIEMVRLEIGAVQREPEAVDLAEACDAALDHLAPAVSAAGVERAVPEDLPLVLADPRLLHHCLINLIDNAARHGGGRGIRVEAGADAQGGVELAVCDRGPGVPAGEEERIFGMFTRLEGSDRQGGTGLGLAIVKGFAEAMGLRVTAANRPDGGARFALHVPPALIRPVVVPA</sequence>
<dbReference type="EMBL" id="JBHRYE010000022">
    <property type="protein sequence ID" value="MFC3672751.1"/>
    <property type="molecule type" value="Genomic_DNA"/>
</dbReference>
<evidence type="ECO:0000256" key="3">
    <source>
        <dbReference type="ARBA" id="ARBA00012438"/>
    </source>
</evidence>
<evidence type="ECO:0000256" key="8">
    <source>
        <dbReference type="ARBA" id="ARBA00022777"/>
    </source>
</evidence>
<feature type="transmembrane region" description="Helical" evidence="13">
    <location>
        <begin position="100"/>
        <end position="119"/>
    </location>
</feature>
<dbReference type="Pfam" id="PF02518">
    <property type="entry name" value="HATPase_c"/>
    <property type="match status" value="1"/>
</dbReference>
<evidence type="ECO:0000256" key="2">
    <source>
        <dbReference type="ARBA" id="ARBA00004141"/>
    </source>
</evidence>
<keyword evidence="6 13" id="KW-0812">Transmembrane</keyword>
<comment type="subcellular location">
    <subcellularLocation>
        <location evidence="2">Membrane</location>
        <topology evidence="2">Multi-pass membrane protein</topology>
    </subcellularLocation>
</comment>
<dbReference type="PANTHER" id="PTHR45569">
    <property type="entry name" value="SENSOR PROTEIN KDPD"/>
    <property type="match status" value="1"/>
</dbReference>
<dbReference type="InterPro" id="IPR038318">
    <property type="entry name" value="KdpD_sf"/>
</dbReference>
<proteinExistence type="predicted"/>
<keyword evidence="11" id="KW-0902">Two-component regulatory system</keyword>
<dbReference type="InterPro" id="IPR003594">
    <property type="entry name" value="HATPase_dom"/>
</dbReference>
<dbReference type="SMART" id="SM00388">
    <property type="entry name" value="HisKA"/>
    <property type="match status" value="1"/>
</dbReference>
<comment type="catalytic activity">
    <reaction evidence="1">
        <text>ATP + protein L-histidine = ADP + protein N-phospho-L-histidine.</text>
        <dbReference type="EC" id="2.7.13.3"/>
    </reaction>
</comment>
<accession>A0ABV7V7W3</accession>
<dbReference type="InterPro" id="IPR025201">
    <property type="entry name" value="KdpD_TM"/>
</dbReference>
<reference evidence="16" key="1">
    <citation type="journal article" date="2019" name="Int. J. Syst. Evol. Microbiol.">
        <title>The Global Catalogue of Microorganisms (GCM) 10K type strain sequencing project: providing services to taxonomists for standard genome sequencing and annotation.</title>
        <authorList>
            <consortium name="The Broad Institute Genomics Platform"/>
            <consortium name="The Broad Institute Genome Sequencing Center for Infectious Disease"/>
            <person name="Wu L."/>
            <person name="Ma J."/>
        </authorList>
    </citation>
    <scope>NUCLEOTIDE SEQUENCE [LARGE SCALE GENOMIC DNA]</scope>
    <source>
        <strain evidence="16">KCTC 42224</strain>
    </source>
</reference>
<evidence type="ECO:0000256" key="12">
    <source>
        <dbReference type="ARBA" id="ARBA00023136"/>
    </source>
</evidence>
<dbReference type="CDD" id="cd00082">
    <property type="entry name" value="HisKA"/>
    <property type="match status" value="1"/>
</dbReference>
<dbReference type="SMART" id="SM00387">
    <property type="entry name" value="HATPase_c"/>
    <property type="match status" value="1"/>
</dbReference>
<dbReference type="Proteomes" id="UP001595683">
    <property type="component" value="Unassembled WGS sequence"/>
</dbReference>
<dbReference type="CDD" id="cd00075">
    <property type="entry name" value="HATPase"/>
    <property type="match status" value="1"/>
</dbReference>